<accession>A0ABN9UVC9</accession>
<keyword evidence="3" id="KW-1185">Reference proteome</keyword>
<evidence type="ECO:0000256" key="1">
    <source>
        <dbReference type="SAM" id="SignalP"/>
    </source>
</evidence>
<proteinExistence type="predicted"/>
<evidence type="ECO:0008006" key="4">
    <source>
        <dbReference type="Google" id="ProtNLM"/>
    </source>
</evidence>
<feature type="chain" id="PRO_5046216230" description="Secreted protein" evidence="1">
    <location>
        <begin position="16"/>
        <end position="103"/>
    </location>
</feature>
<comment type="caution">
    <text evidence="2">The sequence shown here is derived from an EMBL/GenBank/DDBJ whole genome shotgun (WGS) entry which is preliminary data.</text>
</comment>
<reference evidence="2" key="1">
    <citation type="submission" date="2023-10" db="EMBL/GenBank/DDBJ databases">
        <authorList>
            <person name="Chen Y."/>
            <person name="Shah S."/>
            <person name="Dougan E. K."/>
            <person name="Thang M."/>
            <person name="Chan C."/>
        </authorList>
    </citation>
    <scope>NUCLEOTIDE SEQUENCE [LARGE SCALE GENOMIC DNA]</scope>
</reference>
<evidence type="ECO:0000313" key="2">
    <source>
        <dbReference type="EMBL" id="CAK0863124.1"/>
    </source>
</evidence>
<dbReference type="EMBL" id="CAUYUJ010016227">
    <property type="protein sequence ID" value="CAK0863124.1"/>
    <property type="molecule type" value="Genomic_DNA"/>
</dbReference>
<protein>
    <recommendedName>
        <fullName evidence="4">Secreted protein</fullName>
    </recommendedName>
</protein>
<keyword evidence="1" id="KW-0732">Signal</keyword>
<feature type="signal peptide" evidence="1">
    <location>
        <begin position="1"/>
        <end position="15"/>
    </location>
</feature>
<evidence type="ECO:0000313" key="3">
    <source>
        <dbReference type="Proteomes" id="UP001189429"/>
    </source>
</evidence>
<sequence length="103" mass="10775">MLLLGLLLVVVPTRGFVSRAELALPFIVLRITTPPHASAGLLLPDMARLAPRSIVFLGRQRLLATGRRCTAARACCSGAAAGRGQARSWAAAAARPSQCLDVA</sequence>
<dbReference type="Proteomes" id="UP001189429">
    <property type="component" value="Unassembled WGS sequence"/>
</dbReference>
<name>A0ABN9UVC9_9DINO</name>
<organism evidence="2 3">
    <name type="scientific">Prorocentrum cordatum</name>
    <dbReference type="NCBI Taxonomy" id="2364126"/>
    <lineage>
        <taxon>Eukaryota</taxon>
        <taxon>Sar</taxon>
        <taxon>Alveolata</taxon>
        <taxon>Dinophyceae</taxon>
        <taxon>Prorocentrales</taxon>
        <taxon>Prorocentraceae</taxon>
        <taxon>Prorocentrum</taxon>
    </lineage>
</organism>
<gene>
    <name evidence="2" type="ORF">PCOR1329_LOCUS51351</name>
</gene>